<comment type="caution">
    <text evidence="2">The sequence shown here is derived from an EMBL/GenBank/DDBJ whole genome shotgun (WGS) entry which is preliminary data.</text>
</comment>
<dbReference type="RefSeq" id="WP_225251229.1">
    <property type="nucleotide sequence ID" value="NZ_JAIWIU010000108.1"/>
</dbReference>
<dbReference type="Proteomes" id="UP001199044">
    <property type="component" value="Unassembled WGS sequence"/>
</dbReference>
<keyword evidence="1" id="KW-0732">Signal</keyword>
<feature type="chain" id="PRO_5047527990" evidence="1">
    <location>
        <begin position="24"/>
        <end position="382"/>
    </location>
</feature>
<dbReference type="InterPro" id="IPR032811">
    <property type="entry name" value="Put_conjugal_transfer"/>
</dbReference>
<dbReference type="EMBL" id="JAIWIU010000108">
    <property type="protein sequence ID" value="MCA2017517.1"/>
    <property type="molecule type" value="Genomic_DNA"/>
</dbReference>
<proteinExistence type="predicted"/>
<evidence type="ECO:0000256" key="1">
    <source>
        <dbReference type="SAM" id="SignalP"/>
    </source>
</evidence>
<evidence type="ECO:0000313" key="3">
    <source>
        <dbReference type="Proteomes" id="UP001199044"/>
    </source>
</evidence>
<sequence length="382" mass="40810">MIKPTSIVVALALALGAVTSVQAASSVADARGNAMGNTGVTTADYLLAPFYNPALTAVYRDNDDIGILLPGVGATARDTDETLTTLDDLQDTIDDFEDSATASDAAKLNGYLNDLENNKPLTVSANLGAAIALPIDAISFNLFTRAYAEIIADTDIAADGGDTPSAVQTRYQNSQVDLIAFGYTEVGLAMAKKIDFNGQTYAFGISPKVQQLRTYKDTVTVEDFDLSDYDESKKTKSAFNLDLGVVWMKESYRVGVAVKDVFGQEINTYDDSNTYELNTQVTVSGAYVSQFFTAAVDADVTPQKRFNGSNDDTQFLRFGVEGDAWGWAQLRAGYEVDLKNNVDNAITAGIGISPGDLVSIDVAGLYAGENQYGVSANLAFTF</sequence>
<dbReference type="Pfam" id="PF13729">
    <property type="entry name" value="TraF_2"/>
    <property type="match status" value="1"/>
</dbReference>
<feature type="signal peptide" evidence="1">
    <location>
        <begin position="1"/>
        <end position="23"/>
    </location>
</feature>
<name>A0ABS7YR39_9VIBR</name>
<accession>A0ABS7YR39</accession>
<gene>
    <name evidence="2" type="ORF">LDJ79_15435</name>
</gene>
<dbReference type="Gene3D" id="2.40.160.60">
    <property type="entry name" value="Outer membrane protein transport protein (OMPP1/FadL/TodX)"/>
    <property type="match status" value="1"/>
</dbReference>
<evidence type="ECO:0000313" key="2">
    <source>
        <dbReference type="EMBL" id="MCA2017517.1"/>
    </source>
</evidence>
<organism evidence="2 3">
    <name type="scientific">Vibrio tritonius</name>
    <dbReference type="NCBI Taxonomy" id="1435069"/>
    <lineage>
        <taxon>Bacteria</taxon>
        <taxon>Pseudomonadati</taxon>
        <taxon>Pseudomonadota</taxon>
        <taxon>Gammaproteobacteria</taxon>
        <taxon>Vibrionales</taxon>
        <taxon>Vibrionaceae</taxon>
        <taxon>Vibrio</taxon>
    </lineage>
</organism>
<protein>
    <submittedName>
        <fullName evidence="2">Conjugal transfer protein TraF</fullName>
    </submittedName>
</protein>
<keyword evidence="3" id="KW-1185">Reference proteome</keyword>
<reference evidence="3" key="1">
    <citation type="submission" date="2023-07" db="EMBL/GenBank/DDBJ databases">
        <title>Molecular identification of indigenous halophilic bacteria isolated from red sea cost, biodegradation of synthetic dyes and assessment of degraded metabolite toxicity.</title>
        <authorList>
            <person name="Chaieb K."/>
            <person name="Altayb H.N."/>
        </authorList>
    </citation>
    <scope>NUCLEOTIDE SEQUENCE [LARGE SCALE GENOMIC DNA]</scope>
    <source>
        <strain evidence="3">K20</strain>
    </source>
</reference>